<gene>
    <name evidence="1" type="ORF">CYJ27_06360</name>
</gene>
<sequence length="73" mass="8798">MQRYFSLTRQRLLKVLRADKHVRVGAFSEKFSEEDFIEFILISLLSLGIKKGRMFSIIFYYYKMNVVQRKKGK</sequence>
<proteinExistence type="predicted"/>
<evidence type="ECO:0000313" key="1">
    <source>
        <dbReference type="EMBL" id="PKY91068.1"/>
    </source>
</evidence>
<organism evidence="1 2">
    <name type="scientific">Aerococcus christensenii</name>
    <dbReference type="NCBI Taxonomy" id="87541"/>
    <lineage>
        <taxon>Bacteria</taxon>
        <taxon>Bacillati</taxon>
        <taxon>Bacillota</taxon>
        <taxon>Bacilli</taxon>
        <taxon>Lactobacillales</taxon>
        <taxon>Aerococcaceae</taxon>
        <taxon>Aerococcus</taxon>
    </lineage>
</organism>
<dbReference type="AlphaFoldDB" id="A0A2I1K5Y8"/>
<dbReference type="EMBL" id="PKGZ01000005">
    <property type="protein sequence ID" value="PKY91068.1"/>
    <property type="molecule type" value="Genomic_DNA"/>
</dbReference>
<name>A0A2I1K5Y8_9LACT</name>
<evidence type="ECO:0000313" key="2">
    <source>
        <dbReference type="Proteomes" id="UP000234775"/>
    </source>
</evidence>
<protein>
    <submittedName>
        <fullName evidence="1">Uncharacterized protein</fullName>
    </submittedName>
</protein>
<reference evidence="1 2" key="1">
    <citation type="submission" date="2017-12" db="EMBL/GenBank/DDBJ databases">
        <title>Phylogenetic diversity of female urinary microbiome.</title>
        <authorList>
            <person name="Thomas-White K."/>
            <person name="Wolfe A.J."/>
        </authorList>
    </citation>
    <scope>NUCLEOTIDE SEQUENCE [LARGE SCALE GENOMIC DNA]</scope>
    <source>
        <strain evidence="1 2">UMB0844</strain>
    </source>
</reference>
<dbReference type="Proteomes" id="UP000234775">
    <property type="component" value="Unassembled WGS sequence"/>
</dbReference>
<accession>A0A2I1K5Y8</accession>
<comment type="caution">
    <text evidence="1">The sequence shown here is derived from an EMBL/GenBank/DDBJ whole genome shotgun (WGS) entry which is preliminary data.</text>
</comment>
<keyword evidence="2" id="KW-1185">Reference proteome</keyword>